<accession>A0ACC3TE16</accession>
<reference evidence="2" key="1">
    <citation type="journal article" date="2024" name="Front. Bioeng. Biotechnol.">
        <title>Genome-scale model development and genomic sequencing of the oleaginous clade Lipomyces.</title>
        <authorList>
            <person name="Czajka J.J."/>
            <person name="Han Y."/>
            <person name="Kim J."/>
            <person name="Mondo S.J."/>
            <person name="Hofstad B.A."/>
            <person name="Robles A."/>
            <person name="Haridas S."/>
            <person name="Riley R."/>
            <person name="LaButti K."/>
            <person name="Pangilinan J."/>
            <person name="Andreopoulos W."/>
            <person name="Lipzen A."/>
            <person name="Yan J."/>
            <person name="Wang M."/>
            <person name="Ng V."/>
            <person name="Grigoriev I.V."/>
            <person name="Spatafora J.W."/>
            <person name="Magnuson J.K."/>
            <person name="Baker S.E."/>
            <person name="Pomraning K.R."/>
        </authorList>
    </citation>
    <scope>NUCLEOTIDE SEQUENCE [LARGE SCALE GENOMIC DNA]</scope>
    <source>
        <strain evidence="2">CBS 10300</strain>
    </source>
</reference>
<keyword evidence="2" id="KW-1185">Reference proteome</keyword>
<organism evidence="1 2">
    <name type="scientific">Lipomyces orientalis</name>
    <dbReference type="NCBI Taxonomy" id="1233043"/>
    <lineage>
        <taxon>Eukaryota</taxon>
        <taxon>Fungi</taxon>
        <taxon>Dikarya</taxon>
        <taxon>Ascomycota</taxon>
        <taxon>Saccharomycotina</taxon>
        <taxon>Lipomycetes</taxon>
        <taxon>Lipomycetales</taxon>
        <taxon>Lipomycetaceae</taxon>
        <taxon>Lipomyces</taxon>
    </lineage>
</organism>
<name>A0ACC3TE16_9ASCO</name>
<dbReference type="Proteomes" id="UP001489719">
    <property type="component" value="Unassembled WGS sequence"/>
</dbReference>
<gene>
    <name evidence="1" type="ORF">V1517DRAFT_376689</name>
</gene>
<sequence>MIRETVSFVGSAAEVVLVRTFTGAKNEVVDTSNYAFDLGTGFCCGAFKFASCANKLLETGRDTFCRGSDVVVRNVVFEVTKRTLKALGQDLGGVVVILEGIFTNKVNANTLAFILDNKSDVVRFFVDLAEPAQLYASAGLTDGHPSADNMHKDNQSLQ</sequence>
<comment type="caution">
    <text evidence="1">The sequence shown here is derived from an EMBL/GenBank/DDBJ whole genome shotgun (WGS) entry which is preliminary data.</text>
</comment>
<evidence type="ECO:0000313" key="1">
    <source>
        <dbReference type="EMBL" id="KAK9319210.1"/>
    </source>
</evidence>
<protein>
    <submittedName>
        <fullName evidence="1">Uncharacterized protein</fullName>
    </submittedName>
</protein>
<proteinExistence type="predicted"/>
<evidence type="ECO:0000313" key="2">
    <source>
        <dbReference type="Proteomes" id="UP001489719"/>
    </source>
</evidence>
<dbReference type="EMBL" id="MU970213">
    <property type="protein sequence ID" value="KAK9319210.1"/>
    <property type="molecule type" value="Genomic_DNA"/>
</dbReference>